<dbReference type="EMBL" id="JARQWQ010000110">
    <property type="protein sequence ID" value="KAK2550513.1"/>
    <property type="molecule type" value="Genomic_DNA"/>
</dbReference>
<evidence type="ECO:0000313" key="2">
    <source>
        <dbReference type="Proteomes" id="UP001249851"/>
    </source>
</evidence>
<protein>
    <submittedName>
        <fullName evidence="1">Uncharacterized protein</fullName>
    </submittedName>
</protein>
<comment type="caution">
    <text evidence="1">The sequence shown here is derived from an EMBL/GenBank/DDBJ whole genome shotgun (WGS) entry which is preliminary data.</text>
</comment>
<reference evidence="1" key="2">
    <citation type="journal article" date="2023" name="Science">
        <title>Genomic signatures of disease resistance in endangered staghorn corals.</title>
        <authorList>
            <person name="Vollmer S.V."/>
            <person name="Selwyn J.D."/>
            <person name="Despard B.A."/>
            <person name="Roesel C.L."/>
        </authorList>
    </citation>
    <scope>NUCLEOTIDE SEQUENCE</scope>
    <source>
        <strain evidence="1">K2</strain>
    </source>
</reference>
<organism evidence="1 2">
    <name type="scientific">Acropora cervicornis</name>
    <name type="common">Staghorn coral</name>
    <dbReference type="NCBI Taxonomy" id="6130"/>
    <lineage>
        <taxon>Eukaryota</taxon>
        <taxon>Metazoa</taxon>
        <taxon>Cnidaria</taxon>
        <taxon>Anthozoa</taxon>
        <taxon>Hexacorallia</taxon>
        <taxon>Scleractinia</taxon>
        <taxon>Astrocoeniina</taxon>
        <taxon>Acroporidae</taxon>
        <taxon>Acropora</taxon>
    </lineage>
</organism>
<accession>A0AAD9PX00</accession>
<keyword evidence="2" id="KW-1185">Reference proteome</keyword>
<proteinExistence type="predicted"/>
<sequence length="237" mass="27886">MSFSTSSAIKITKENENRFREEVVDIFRVQKDAKRLFLCKERREIGSLETKLGDLERDRELKIQRYNKDQRNLQWYLYDLRLETSALKGFQRFGGVTCMKKKHYSSFIREPRADYQHIKSIRRPLAPESSRPTTQSSILQFKDGSSIPQAVKREIVRRQTMRHETKRKELLDQDKQRRMQLEDTVGVYTRISLSKGSLKHRPTVRLGLNDQSERQQKPTTTEEYITVSEAMALIAGT</sequence>
<reference evidence="1" key="1">
    <citation type="journal article" date="2023" name="G3 (Bethesda)">
        <title>Whole genome assembly and annotation of the endangered Caribbean coral Acropora cervicornis.</title>
        <authorList>
            <person name="Selwyn J.D."/>
            <person name="Vollmer S.V."/>
        </authorList>
    </citation>
    <scope>NUCLEOTIDE SEQUENCE</scope>
    <source>
        <strain evidence="1">K2</strain>
    </source>
</reference>
<dbReference type="Proteomes" id="UP001249851">
    <property type="component" value="Unassembled WGS sequence"/>
</dbReference>
<evidence type="ECO:0000313" key="1">
    <source>
        <dbReference type="EMBL" id="KAK2550513.1"/>
    </source>
</evidence>
<gene>
    <name evidence="1" type="ORF">P5673_028883</name>
</gene>
<dbReference type="AlphaFoldDB" id="A0AAD9PX00"/>
<name>A0AAD9PX00_ACRCE</name>